<feature type="region of interest" description="Disordered" evidence="1">
    <location>
        <begin position="29"/>
        <end position="51"/>
    </location>
</feature>
<dbReference type="CDD" id="cd00063">
    <property type="entry name" value="FN3"/>
    <property type="match status" value="1"/>
</dbReference>
<feature type="compositionally biased region" description="Low complexity" evidence="1">
    <location>
        <begin position="31"/>
        <end position="51"/>
    </location>
</feature>
<dbReference type="Gene3D" id="2.60.40.10">
    <property type="entry name" value="Immunoglobulins"/>
    <property type="match status" value="1"/>
</dbReference>
<organism evidence="2">
    <name type="scientific">freshwater metagenome</name>
    <dbReference type="NCBI Taxonomy" id="449393"/>
    <lineage>
        <taxon>unclassified sequences</taxon>
        <taxon>metagenomes</taxon>
        <taxon>ecological metagenomes</taxon>
    </lineage>
</organism>
<dbReference type="AlphaFoldDB" id="A0A6J7LKF4"/>
<name>A0A6J7LKF4_9ZZZZ</name>
<proteinExistence type="predicted"/>
<accession>A0A6J7LKF4</accession>
<evidence type="ECO:0000313" key="2">
    <source>
        <dbReference type="EMBL" id="CAB4967223.1"/>
    </source>
</evidence>
<reference evidence="2" key="1">
    <citation type="submission" date="2020-05" db="EMBL/GenBank/DDBJ databases">
        <authorList>
            <person name="Chiriac C."/>
            <person name="Salcher M."/>
            <person name="Ghai R."/>
            <person name="Kavagutti S V."/>
        </authorList>
    </citation>
    <scope>NUCLEOTIDE SEQUENCE</scope>
</reference>
<dbReference type="InterPro" id="IPR036116">
    <property type="entry name" value="FN3_sf"/>
</dbReference>
<dbReference type="InterPro" id="IPR003961">
    <property type="entry name" value="FN3_dom"/>
</dbReference>
<evidence type="ECO:0000256" key="1">
    <source>
        <dbReference type="SAM" id="MobiDB-lite"/>
    </source>
</evidence>
<gene>
    <name evidence="2" type="ORF">UFOPK3772_02921</name>
</gene>
<dbReference type="InterPro" id="IPR013783">
    <property type="entry name" value="Ig-like_fold"/>
</dbReference>
<protein>
    <submittedName>
        <fullName evidence="2">Unannotated protein</fullName>
    </submittedName>
</protein>
<dbReference type="SUPFAM" id="SSF49265">
    <property type="entry name" value="Fibronectin type III"/>
    <property type="match status" value="1"/>
</dbReference>
<sequence length="51" mass="5399">MRDNTADSSEHSQTIGTSYKFTVTATNKYGTSSPSATSTAVTYVSATDDDE</sequence>
<dbReference type="EMBL" id="CAFBNE010000136">
    <property type="protein sequence ID" value="CAB4967223.1"/>
    <property type="molecule type" value="Genomic_DNA"/>
</dbReference>